<comment type="similarity">
    <text evidence="2 7">Belongs to the glycosyl hydrolase 27 family.</text>
</comment>
<feature type="domain" description="Alpha galactosidase C-terminal" evidence="9">
    <location>
        <begin position="324"/>
        <end position="397"/>
    </location>
</feature>
<dbReference type="GO" id="GO:0005975">
    <property type="term" value="P:carbohydrate metabolic process"/>
    <property type="evidence" value="ECO:0007669"/>
    <property type="project" value="InterPro"/>
</dbReference>
<dbReference type="AlphaFoldDB" id="A0A3M7M2B6"/>
<dbReference type="PANTHER" id="PTHR11452">
    <property type="entry name" value="ALPHA-GALACTOSIDASE/ALPHA-N-ACETYLGALACTOSAMINIDASE"/>
    <property type="match status" value="1"/>
</dbReference>
<proteinExistence type="inferred from homology"/>
<evidence type="ECO:0000256" key="4">
    <source>
        <dbReference type="ARBA" id="ARBA00022729"/>
    </source>
</evidence>
<dbReference type="InterPro" id="IPR017853">
    <property type="entry name" value="GH"/>
</dbReference>
<dbReference type="PANTHER" id="PTHR11452:SF75">
    <property type="entry name" value="ALPHA-GALACTOSIDASE MEL1"/>
    <property type="match status" value="1"/>
</dbReference>
<dbReference type="SUPFAM" id="SSF51011">
    <property type="entry name" value="Glycosyl hydrolase domain"/>
    <property type="match status" value="1"/>
</dbReference>
<dbReference type="Gene3D" id="2.60.40.1180">
    <property type="entry name" value="Golgi alpha-mannosidase II"/>
    <property type="match status" value="1"/>
</dbReference>
<evidence type="ECO:0000256" key="8">
    <source>
        <dbReference type="SAM" id="SignalP"/>
    </source>
</evidence>
<dbReference type="GO" id="GO:0004557">
    <property type="term" value="F:alpha-galactosidase activity"/>
    <property type="evidence" value="ECO:0007669"/>
    <property type="project" value="UniProtKB-EC"/>
</dbReference>
<reference evidence="10 11" key="1">
    <citation type="journal article" date="2014" name="PLoS ONE">
        <title>De novo Genome Assembly of the Fungal Plant Pathogen Pyrenophora semeniperda.</title>
        <authorList>
            <person name="Soliai M.M."/>
            <person name="Meyer S.E."/>
            <person name="Udall J.A."/>
            <person name="Elzinga D.E."/>
            <person name="Hermansen R.A."/>
            <person name="Bodily P.M."/>
            <person name="Hart A.A."/>
            <person name="Coleman C.E."/>
        </authorList>
    </citation>
    <scope>NUCLEOTIDE SEQUENCE [LARGE SCALE GENOMIC DNA]</scope>
    <source>
        <strain evidence="10 11">CCB06</strain>
        <tissue evidence="10">Mycelium</tissue>
    </source>
</reference>
<evidence type="ECO:0000259" key="9">
    <source>
        <dbReference type="Pfam" id="PF17801"/>
    </source>
</evidence>
<dbReference type="InterPro" id="IPR002241">
    <property type="entry name" value="Glyco_hydro_27"/>
</dbReference>
<keyword evidence="11" id="KW-1185">Reference proteome</keyword>
<dbReference type="PRINTS" id="PR00740">
    <property type="entry name" value="GLHYDRLASE27"/>
</dbReference>
<evidence type="ECO:0000256" key="6">
    <source>
        <dbReference type="ARBA" id="ARBA00023295"/>
    </source>
</evidence>
<dbReference type="Pfam" id="PF16499">
    <property type="entry name" value="Melibiase_2"/>
    <property type="match status" value="1"/>
</dbReference>
<dbReference type="FunFam" id="3.20.20.70:FF:000197">
    <property type="entry name" value="Alpha-galactosidase"/>
    <property type="match status" value="1"/>
</dbReference>
<dbReference type="SUPFAM" id="SSF51445">
    <property type="entry name" value="(Trans)glycosidases"/>
    <property type="match status" value="1"/>
</dbReference>
<evidence type="ECO:0000256" key="2">
    <source>
        <dbReference type="ARBA" id="ARBA00009743"/>
    </source>
</evidence>
<evidence type="ECO:0000256" key="3">
    <source>
        <dbReference type="ARBA" id="ARBA00012755"/>
    </source>
</evidence>
<keyword evidence="4 8" id="KW-0732">Signal</keyword>
<dbReference type="Gene3D" id="2.60.120.260">
    <property type="entry name" value="Galactose-binding domain-like"/>
    <property type="match status" value="1"/>
</dbReference>
<evidence type="ECO:0000256" key="1">
    <source>
        <dbReference type="ARBA" id="ARBA00001255"/>
    </source>
</evidence>
<dbReference type="CDD" id="cd14792">
    <property type="entry name" value="GH27"/>
    <property type="match status" value="1"/>
</dbReference>
<evidence type="ECO:0000256" key="7">
    <source>
        <dbReference type="RuleBase" id="RU361168"/>
    </source>
</evidence>
<dbReference type="InterPro" id="IPR013780">
    <property type="entry name" value="Glyco_hydro_b"/>
</dbReference>
<keyword evidence="6 7" id="KW-0326">Glycosidase</keyword>
<sequence>MFLSTIKMATIFLLIAPLALQVAAKTARSPTPPMGWNSYNTWNCQPTEDKIKASANGLVELGFGKVGYDFVTIDCGWNLRERDSAGRLQWNTTRFPSGGKALGDFLHGLGLGFGLYSGAGYLQCGDDDLPASLGYEKIDAESIAGWGGDSLKYDNCYSTSNTTLVDSSSPESQSPARFQRMAAELEAVERPIRYYVCQWGIGTDVGEWAAKIGNTWRISNDIYGAWRSIWRITNQVVPYFRHTSPGAFADMDMLIVGLNSLSEEEERFHFGMWAINKSPLIMGAALDPSRLKNTSMNIMLNKEIIAINQDALAKQAQLVRRDTEGELDIWLGELSGSKKVLGVANWRNNTQTVNVDLKSLGIASATARDVWAAKDIGAVSGSQSLNLKGHELRVWVLSDVVAAAAVKPGKYYSAANASLSGSAHVVACGTGTCLPTASKVGNILNSESGVKFSNVSATSAGKKLLNVDFINYDYAFTTSWGLGDNIRNMTVAVNGNKAKRWAFPLSGGDWQESLGLHIEVDGFVNGTANTVEFRGFENGSAPDLVGFEIIA</sequence>
<dbReference type="CDD" id="cd04081">
    <property type="entry name" value="CBM35_galactosidase-like"/>
    <property type="match status" value="1"/>
</dbReference>
<keyword evidence="7" id="KW-1015">Disulfide bond</keyword>
<evidence type="ECO:0000313" key="10">
    <source>
        <dbReference type="EMBL" id="RMZ68667.1"/>
    </source>
</evidence>
<feature type="chain" id="PRO_5018171259" description="Alpha-galactosidase" evidence="8">
    <location>
        <begin position="25"/>
        <end position="551"/>
    </location>
</feature>
<dbReference type="EMBL" id="KE747817">
    <property type="protein sequence ID" value="RMZ68667.1"/>
    <property type="molecule type" value="Genomic_DNA"/>
</dbReference>
<organism evidence="10 11">
    <name type="scientific">Pyrenophora seminiperda CCB06</name>
    <dbReference type="NCBI Taxonomy" id="1302712"/>
    <lineage>
        <taxon>Eukaryota</taxon>
        <taxon>Fungi</taxon>
        <taxon>Dikarya</taxon>
        <taxon>Ascomycota</taxon>
        <taxon>Pezizomycotina</taxon>
        <taxon>Dothideomycetes</taxon>
        <taxon>Pleosporomycetidae</taxon>
        <taxon>Pleosporales</taxon>
        <taxon>Pleosporineae</taxon>
        <taxon>Pleosporaceae</taxon>
        <taxon>Pyrenophora</taxon>
    </lineage>
</organism>
<keyword evidence="5 7" id="KW-0378">Hydrolase</keyword>
<dbReference type="Gene3D" id="3.20.20.70">
    <property type="entry name" value="Aldolase class I"/>
    <property type="match status" value="1"/>
</dbReference>
<dbReference type="Proteomes" id="UP000265663">
    <property type="component" value="Unassembled WGS sequence"/>
</dbReference>
<comment type="catalytic activity">
    <reaction evidence="1 7">
        <text>Hydrolysis of terminal, non-reducing alpha-D-galactose residues in alpha-D-galactosides, including galactose oligosaccharides, galactomannans and galactolipids.</text>
        <dbReference type="EC" id="3.2.1.22"/>
    </reaction>
</comment>
<name>A0A3M7M2B6_9PLEO</name>
<evidence type="ECO:0000256" key="5">
    <source>
        <dbReference type="ARBA" id="ARBA00022801"/>
    </source>
</evidence>
<accession>A0A3M7M2B6</accession>
<dbReference type="EC" id="3.2.1.22" evidence="3 7"/>
<dbReference type="Pfam" id="PF17801">
    <property type="entry name" value="Melibiase_C"/>
    <property type="match status" value="1"/>
</dbReference>
<protein>
    <recommendedName>
        <fullName evidence="3 7">Alpha-galactosidase</fullName>
        <ecNumber evidence="3 7">3.2.1.22</ecNumber>
    </recommendedName>
    <alternativeName>
        <fullName evidence="7">Melibiase</fullName>
    </alternativeName>
</protein>
<evidence type="ECO:0000313" key="11">
    <source>
        <dbReference type="Proteomes" id="UP000265663"/>
    </source>
</evidence>
<dbReference type="InterPro" id="IPR041233">
    <property type="entry name" value="Melibiase_C"/>
</dbReference>
<gene>
    <name evidence="10" type="ORF">GMOD_00002455</name>
</gene>
<dbReference type="InterPro" id="IPR013785">
    <property type="entry name" value="Aldolase_TIM"/>
</dbReference>
<feature type="signal peptide" evidence="8">
    <location>
        <begin position="1"/>
        <end position="24"/>
    </location>
</feature>
<dbReference type="OrthoDB" id="5795902at2759"/>